<feature type="domain" description="HTH crp-type" evidence="5">
    <location>
        <begin position="144"/>
        <end position="212"/>
    </location>
</feature>
<dbReference type="SMART" id="SM00100">
    <property type="entry name" value="cNMP"/>
    <property type="match status" value="1"/>
</dbReference>
<dbReference type="SUPFAM" id="SSF51206">
    <property type="entry name" value="cAMP-binding domain-like"/>
    <property type="match status" value="1"/>
</dbReference>
<sequence>MEPEALNAFPLFLALEPETRRALAASAVVRTIAAGDFLFREGEPARSVHVLLDGMVELSLAATRSGCSVMIFTGGDVFLPAAALFEEPYLASGRALSESRVLVMDADRLRELAKNDAGLAMELLRLVSGQWRMAVRHILDLKCRTAPERLGAFLLRLADNAVSDTDARLPISKRHLAGRVGMTAETLSRALQTLADNGLYVRGRRIIIKDRAKVEAYCGPDPYANREDATLGVNVL</sequence>
<dbReference type="Pfam" id="PF13545">
    <property type="entry name" value="HTH_Crp_2"/>
    <property type="match status" value="1"/>
</dbReference>
<dbReference type="InterPro" id="IPR036390">
    <property type="entry name" value="WH_DNA-bd_sf"/>
</dbReference>
<dbReference type="CDD" id="cd00038">
    <property type="entry name" value="CAP_ED"/>
    <property type="match status" value="1"/>
</dbReference>
<keyword evidence="2" id="KW-0238">DNA-binding</keyword>
<dbReference type="Pfam" id="PF00027">
    <property type="entry name" value="cNMP_binding"/>
    <property type="match status" value="1"/>
</dbReference>
<keyword evidence="3" id="KW-0804">Transcription</keyword>
<keyword evidence="1" id="KW-0805">Transcription regulation</keyword>
<reference evidence="7" key="1">
    <citation type="journal article" date="2019" name="Int. J. Syst. Evol. Microbiol.">
        <title>The Global Catalogue of Microorganisms (GCM) 10K type strain sequencing project: providing services to taxonomists for standard genome sequencing and annotation.</title>
        <authorList>
            <consortium name="The Broad Institute Genomics Platform"/>
            <consortium name="The Broad Institute Genome Sequencing Center for Infectious Disease"/>
            <person name="Wu L."/>
            <person name="Ma J."/>
        </authorList>
    </citation>
    <scope>NUCLEOTIDE SEQUENCE [LARGE SCALE GENOMIC DNA]</scope>
    <source>
        <strain evidence="7">CGMCC 1.15959</strain>
    </source>
</reference>
<dbReference type="RefSeq" id="WP_188643292.1">
    <property type="nucleotide sequence ID" value="NZ_BMKL01000001.1"/>
</dbReference>
<dbReference type="Proteomes" id="UP000619041">
    <property type="component" value="Unassembled WGS sequence"/>
</dbReference>
<dbReference type="SMART" id="SM00419">
    <property type="entry name" value="HTH_CRP"/>
    <property type="match status" value="1"/>
</dbReference>
<keyword evidence="7" id="KW-1185">Reference proteome</keyword>
<evidence type="ECO:0000259" key="5">
    <source>
        <dbReference type="PROSITE" id="PS51063"/>
    </source>
</evidence>
<name>A0ABQ1RZL5_9SPHN</name>
<dbReference type="InterPro" id="IPR018490">
    <property type="entry name" value="cNMP-bd_dom_sf"/>
</dbReference>
<accession>A0ABQ1RZL5</accession>
<comment type="caution">
    <text evidence="6">The sequence shown here is derived from an EMBL/GenBank/DDBJ whole genome shotgun (WGS) entry which is preliminary data.</text>
</comment>
<dbReference type="Gene3D" id="2.60.120.10">
    <property type="entry name" value="Jelly Rolls"/>
    <property type="match status" value="1"/>
</dbReference>
<dbReference type="PROSITE" id="PS51063">
    <property type="entry name" value="HTH_CRP_2"/>
    <property type="match status" value="1"/>
</dbReference>
<dbReference type="InterPro" id="IPR012318">
    <property type="entry name" value="HTH_CRP"/>
</dbReference>
<dbReference type="InterPro" id="IPR036388">
    <property type="entry name" value="WH-like_DNA-bd_sf"/>
</dbReference>
<evidence type="ECO:0000256" key="2">
    <source>
        <dbReference type="ARBA" id="ARBA00023125"/>
    </source>
</evidence>
<evidence type="ECO:0000256" key="1">
    <source>
        <dbReference type="ARBA" id="ARBA00023015"/>
    </source>
</evidence>
<dbReference type="InterPro" id="IPR050397">
    <property type="entry name" value="Env_Response_Regulators"/>
</dbReference>
<dbReference type="InterPro" id="IPR000595">
    <property type="entry name" value="cNMP-bd_dom"/>
</dbReference>
<evidence type="ECO:0000313" key="7">
    <source>
        <dbReference type="Proteomes" id="UP000619041"/>
    </source>
</evidence>
<feature type="domain" description="Cyclic nucleotide-binding" evidence="4">
    <location>
        <begin position="11"/>
        <end position="112"/>
    </location>
</feature>
<evidence type="ECO:0000256" key="3">
    <source>
        <dbReference type="ARBA" id="ARBA00023163"/>
    </source>
</evidence>
<dbReference type="Gene3D" id="1.10.10.10">
    <property type="entry name" value="Winged helix-like DNA-binding domain superfamily/Winged helix DNA-binding domain"/>
    <property type="match status" value="1"/>
</dbReference>
<dbReference type="SUPFAM" id="SSF46785">
    <property type="entry name" value="Winged helix' DNA-binding domain"/>
    <property type="match status" value="1"/>
</dbReference>
<evidence type="ECO:0000259" key="4">
    <source>
        <dbReference type="PROSITE" id="PS50042"/>
    </source>
</evidence>
<dbReference type="InterPro" id="IPR014710">
    <property type="entry name" value="RmlC-like_jellyroll"/>
</dbReference>
<gene>
    <name evidence="6" type="primary">dnr</name>
    <name evidence="6" type="ORF">GCM10011515_00460</name>
</gene>
<evidence type="ECO:0000313" key="6">
    <source>
        <dbReference type="EMBL" id="GGD84625.1"/>
    </source>
</evidence>
<dbReference type="PANTHER" id="PTHR24567:SF26">
    <property type="entry name" value="REGULATORY PROTEIN YEIL"/>
    <property type="match status" value="1"/>
</dbReference>
<organism evidence="6 7">
    <name type="scientific">Tsuneonella deserti</name>
    <dbReference type="NCBI Taxonomy" id="2035528"/>
    <lineage>
        <taxon>Bacteria</taxon>
        <taxon>Pseudomonadati</taxon>
        <taxon>Pseudomonadota</taxon>
        <taxon>Alphaproteobacteria</taxon>
        <taxon>Sphingomonadales</taxon>
        <taxon>Erythrobacteraceae</taxon>
        <taxon>Tsuneonella</taxon>
    </lineage>
</organism>
<proteinExistence type="predicted"/>
<dbReference type="PANTHER" id="PTHR24567">
    <property type="entry name" value="CRP FAMILY TRANSCRIPTIONAL REGULATORY PROTEIN"/>
    <property type="match status" value="1"/>
</dbReference>
<protein>
    <submittedName>
        <fullName evidence="6">Transcriptional regulator</fullName>
    </submittedName>
</protein>
<dbReference type="PROSITE" id="PS50042">
    <property type="entry name" value="CNMP_BINDING_3"/>
    <property type="match status" value="1"/>
</dbReference>
<dbReference type="EMBL" id="BMKL01000001">
    <property type="protein sequence ID" value="GGD84625.1"/>
    <property type="molecule type" value="Genomic_DNA"/>
</dbReference>